<feature type="domain" description="Myb-like" evidence="1">
    <location>
        <begin position="158"/>
        <end position="204"/>
    </location>
</feature>
<dbReference type="AlphaFoldDB" id="A7WQ63"/>
<reference evidence="2" key="1">
    <citation type="journal article" date="2007" name="Proc. Natl. Acad. Sci. U.S.A.">
        <title>Spliced leader RNA trans-splicing in dinoflagellates.</title>
        <authorList>
            <person name="Zhang H."/>
            <person name="Hou Y."/>
            <person name="Miranda L."/>
            <person name="Campbell D.A."/>
            <person name="Sturm N.R."/>
            <person name="Gaasterland T."/>
            <person name="Lin S."/>
        </authorList>
    </citation>
    <scope>NUCLEOTIDE SEQUENCE</scope>
    <source>
        <strain evidence="2">Nsc-cDNA23</strain>
    </source>
</reference>
<organism evidence="2">
    <name type="scientific">Noctiluca scintillans</name>
    <name type="common">Sea sparkle</name>
    <name type="synonym">Red tide dinoflagellate</name>
    <dbReference type="NCBI Taxonomy" id="2966"/>
    <lineage>
        <taxon>Eukaryota</taxon>
        <taxon>Sar</taxon>
        <taxon>Alveolata</taxon>
        <taxon>Dinophyceae</taxon>
        <taxon>Noctilucales</taxon>
        <taxon>Noctilucaceae</taxon>
        <taxon>Noctiluca</taxon>
    </lineage>
</organism>
<dbReference type="InterPro" id="IPR009057">
    <property type="entry name" value="Homeodomain-like_sf"/>
</dbReference>
<dbReference type="EMBL" id="EF134241">
    <property type="protein sequence ID" value="ABV22355.1"/>
    <property type="molecule type" value="mRNA"/>
</dbReference>
<dbReference type="InterPro" id="IPR001005">
    <property type="entry name" value="SANT/Myb"/>
</dbReference>
<dbReference type="PROSITE" id="PS50090">
    <property type="entry name" value="MYB_LIKE"/>
    <property type="match status" value="1"/>
</dbReference>
<protein>
    <recommendedName>
        <fullName evidence="1">Myb-like domain-containing protein</fullName>
    </recommendedName>
</protein>
<sequence length="269" mass="31959">MQCAKPGALRCLARVSKRCFCDDAAPKWAARYPPRFFDFKAFRESLKTKKSSLEEAEAREIRREYAKPPPQGWTVIDFLQKMDFGDGAEEVAALFETWEDFISMSGRDALRIPNITHKQRGRLSRHIRLFNHGMWPRLRDDVFAERFKGKPLENEGKPWTSGDDENLIKLAEKYDVNFGDPWIYISWEMQRRETDVRDRYMRIVEMPRERLTRCELGITKSSRPLLMNRKFRMIPTDLYIVPSERNFELIEAQFQLPEAFEKYRQADIF</sequence>
<accession>A7WQ63</accession>
<name>A7WQ63_NOCSC</name>
<evidence type="ECO:0000259" key="1">
    <source>
        <dbReference type="PROSITE" id="PS50090"/>
    </source>
</evidence>
<evidence type="ECO:0000313" key="2">
    <source>
        <dbReference type="EMBL" id="ABV22355.1"/>
    </source>
</evidence>
<dbReference type="SUPFAM" id="SSF46689">
    <property type="entry name" value="Homeodomain-like"/>
    <property type="match status" value="1"/>
</dbReference>
<proteinExistence type="evidence at transcript level"/>